<dbReference type="SUPFAM" id="SSF52540">
    <property type="entry name" value="P-loop containing nucleoside triphosphate hydrolases"/>
    <property type="match status" value="1"/>
</dbReference>
<dbReference type="SMART" id="SM00044">
    <property type="entry name" value="CYCc"/>
    <property type="match status" value="1"/>
</dbReference>
<evidence type="ECO:0000313" key="4">
    <source>
        <dbReference type="EMBL" id="ORB10637.1"/>
    </source>
</evidence>
<dbReference type="Pfam" id="PF13191">
    <property type="entry name" value="AAA_16"/>
    <property type="match status" value="1"/>
</dbReference>
<proteinExistence type="predicted"/>
<dbReference type="Proteomes" id="UP000192739">
    <property type="component" value="Unassembled WGS sequence"/>
</dbReference>
<dbReference type="AlphaFoldDB" id="A0A1E3SCA4"/>
<dbReference type="GO" id="GO:0005737">
    <property type="term" value="C:cytoplasm"/>
    <property type="evidence" value="ECO:0007669"/>
    <property type="project" value="TreeGrafter"/>
</dbReference>
<name>A0A1E3SCA4_MYCIE</name>
<dbReference type="STRING" id="28445.BHQ20_18585"/>
<comment type="caution">
    <text evidence="4">The sequence shown here is derived from an EMBL/GenBank/DDBJ whole genome shotgun (WGS) entry which is preliminary data.</text>
</comment>
<dbReference type="InterPro" id="IPR041664">
    <property type="entry name" value="AAA_16"/>
</dbReference>
<protein>
    <recommendedName>
        <fullName evidence="3">Guanylate cyclase domain-containing protein</fullName>
    </recommendedName>
</protein>
<keyword evidence="5" id="KW-1185">Reference proteome</keyword>
<feature type="domain" description="Guanylate cyclase" evidence="3">
    <location>
        <begin position="42"/>
        <end position="173"/>
    </location>
</feature>
<dbReference type="InterPro" id="IPR001054">
    <property type="entry name" value="A/G_cyclase"/>
</dbReference>
<evidence type="ECO:0000313" key="5">
    <source>
        <dbReference type="Proteomes" id="UP000192739"/>
    </source>
</evidence>
<dbReference type="GO" id="GO:0009190">
    <property type="term" value="P:cyclic nucleotide biosynthetic process"/>
    <property type="evidence" value="ECO:0007669"/>
    <property type="project" value="InterPro"/>
</dbReference>
<reference evidence="4 5" key="1">
    <citation type="submission" date="2017-02" db="EMBL/GenBank/DDBJ databases">
        <title>The new phylogeny of genus Mycobacterium.</title>
        <authorList>
            <person name="Tortoli E."/>
            <person name="Trovato A."/>
            <person name="Cirillo D.M."/>
        </authorList>
    </citation>
    <scope>NUCLEOTIDE SEQUENCE [LARGE SCALE GENOMIC DNA]</scope>
    <source>
        <strain evidence="4 5">DSM 44049</strain>
    </source>
</reference>
<keyword evidence="1" id="KW-0547">Nucleotide-binding</keyword>
<keyword evidence="2" id="KW-0067">ATP-binding</keyword>
<dbReference type="CDD" id="cd07302">
    <property type="entry name" value="CHD"/>
    <property type="match status" value="1"/>
</dbReference>
<dbReference type="EMBL" id="MVHT01000001">
    <property type="protein sequence ID" value="ORB10637.1"/>
    <property type="molecule type" value="Genomic_DNA"/>
</dbReference>
<dbReference type="GO" id="GO:0005524">
    <property type="term" value="F:ATP binding"/>
    <property type="evidence" value="ECO:0007669"/>
    <property type="project" value="UniProtKB-KW"/>
</dbReference>
<gene>
    <name evidence="4" type="ORF">BST27_00460</name>
</gene>
<dbReference type="OrthoDB" id="5476461at2"/>
<dbReference type="SUPFAM" id="SSF55073">
    <property type="entry name" value="Nucleotide cyclase"/>
    <property type="match status" value="1"/>
</dbReference>
<evidence type="ECO:0000256" key="2">
    <source>
        <dbReference type="ARBA" id="ARBA00022840"/>
    </source>
</evidence>
<dbReference type="Gene3D" id="3.30.70.1230">
    <property type="entry name" value="Nucleotide cyclase"/>
    <property type="match status" value="1"/>
</dbReference>
<organism evidence="4 5">
    <name type="scientific">Mycobacterium intermedium</name>
    <dbReference type="NCBI Taxonomy" id="28445"/>
    <lineage>
        <taxon>Bacteria</taxon>
        <taxon>Bacillati</taxon>
        <taxon>Actinomycetota</taxon>
        <taxon>Actinomycetes</taxon>
        <taxon>Mycobacteriales</taxon>
        <taxon>Mycobacteriaceae</taxon>
        <taxon>Mycobacterium</taxon>
        <taxon>Mycobacterium simiae complex</taxon>
    </lineage>
</organism>
<sequence length="1058" mass="112336">MTVVGDLCASCGSPLTATAKFCGECGKPRARSAQPAEYKQVTVLFADVVGSMKLAALLGPERLREVMTQVFELSASAVQRYGGTVDKFTGDGIMAVFGAPAALEDHAMRACLAALHIQAEMHGLAPSFERELGISLLLRVGLNSGQVIAGEIGSGSAGYTAIGEQVGMAQRMESVAPPGGVMVSESTALLVEHAAVLGESELVKVKGSDVPIPARRLLAVNDERARRGRQEPTLVGRVWELNTLSGILDQSMGGDGCVVALVGAPGIGKSRTVSEATRLAAERCVEVFSTYCESHTSDVPFHVVTRLLRAVFGIGGVGADVARTIVRARIPGANAEDLLLLDDLLGIGDPAVALPTITPDARGRRLTALLNAAALARSSPAVYVIEDVHWIDEASEAMFAEFVTVVPQTSALVLITYRPEYDGPLSRPSGGQTISLSPLNTAQTRALVRELLGDDPSVDGVAEQVAEQALGNPFFAEEIIRDLDGRGVLAGHRGQYVCREKAATITLPSTLQATIAARIDRLPVPAKQVLHAAAIIGARFAPDMLNTVIGGGVDVAVALADLLQVELIDQVQFTPHAEYAFRHPLVRTVAYESQLKAERAERHRRVAAVIQERDPDWVEQNAALIAEHLEAAGDLRAAFDWHMRAGAWSNHRDLASARTSWQRASQVADRLSVDDPDRVRKQIEPRTLLCATAFMVGGAGDIGFDELRELCAASDDDVSLAMGIAGVLMAVAANGRPRYAAELSDEFAALLESIGDPTLTVGLLYAGVYAKSEAGEARKALQWADYAVEIADGDAARGAFVLASPLAVTLSLRGFVKMRLGIPGWQADSDAAVAMAAPIDATVHLMTLLFKYVLAIPFGACPADASALESTAEALRLADERGDETILNLARLTHGMTQIHHGGSQVQLGVSALAKVRDSARKGRFVGLAGTIVDHEMARQLARQGDWERAIELAGKIVDDDYASGDLVWLWLAVTALVEALIGRGTEADLREAQLVIDRFAAVPTDPGYVLHELTLLRLRGLLAKARGDHTGHADWMAQLHARASALGFEPLAASAIC</sequence>
<dbReference type="PANTHER" id="PTHR16305">
    <property type="entry name" value="TESTICULAR SOLUBLE ADENYLYL CYCLASE"/>
    <property type="match status" value="1"/>
</dbReference>
<dbReference type="PANTHER" id="PTHR16305:SF28">
    <property type="entry name" value="GUANYLATE CYCLASE DOMAIN-CONTAINING PROTEIN"/>
    <property type="match status" value="1"/>
</dbReference>
<dbReference type="GO" id="GO:0035556">
    <property type="term" value="P:intracellular signal transduction"/>
    <property type="evidence" value="ECO:0007669"/>
    <property type="project" value="InterPro"/>
</dbReference>
<dbReference type="PROSITE" id="PS50125">
    <property type="entry name" value="GUANYLATE_CYCLASE_2"/>
    <property type="match status" value="1"/>
</dbReference>
<dbReference type="GO" id="GO:0004016">
    <property type="term" value="F:adenylate cyclase activity"/>
    <property type="evidence" value="ECO:0007669"/>
    <property type="project" value="UniProtKB-ARBA"/>
</dbReference>
<accession>A0A1E3SCA4</accession>
<dbReference type="InterPro" id="IPR029787">
    <property type="entry name" value="Nucleotide_cyclase"/>
</dbReference>
<dbReference type="Pfam" id="PF00211">
    <property type="entry name" value="Guanylate_cyc"/>
    <property type="match status" value="1"/>
</dbReference>
<dbReference type="InterPro" id="IPR027417">
    <property type="entry name" value="P-loop_NTPase"/>
</dbReference>
<evidence type="ECO:0000259" key="3">
    <source>
        <dbReference type="PROSITE" id="PS50125"/>
    </source>
</evidence>
<evidence type="ECO:0000256" key="1">
    <source>
        <dbReference type="ARBA" id="ARBA00022741"/>
    </source>
</evidence>